<organism evidence="1 2">
    <name type="scientific">Podospora australis</name>
    <dbReference type="NCBI Taxonomy" id="1536484"/>
    <lineage>
        <taxon>Eukaryota</taxon>
        <taxon>Fungi</taxon>
        <taxon>Dikarya</taxon>
        <taxon>Ascomycota</taxon>
        <taxon>Pezizomycotina</taxon>
        <taxon>Sordariomycetes</taxon>
        <taxon>Sordariomycetidae</taxon>
        <taxon>Sordariales</taxon>
        <taxon>Podosporaceae</taxon>
        <taxon>Podospora</taxon>
    </lineage>
</organism>
<name>A0AAN6WND7_9PEZI</name>
<feature type="non-terminal residue" evidence="1">
    <location>
        <position position="620"/>
    </location>
</feature>
<protein>
    <submittedName>
        <fullName evidence="1">Uncharacterized protein</fullName>
    </submittedName>
</protein>
<proteinExistence type="predicted"/>
<accession>A0AAN6WND7</accession>
<reference evidence="1" key="1">
    <citation type="journal article" date="2023" name="Mol. Phylogenet. Evol.">
        <title>Genome-scale phylogeny and comparative genomics of the fungal order Sordariales.</title>
        <authorList>
            <person name="Hensen N."/>
            <person name="Bonometti L."/>
            <person name="Westerberg I."/>
            <person name="Brannstrom I.O."/>
            <person name="Guillou S."/>
            <person name="Cros-Aarteil S."/>
            <person name="Calhoun S."/>
            <person name="Haridas S."/>
            <person name="Kuo A."/>
            <person name="Mondo S."/>
            <person name="Pangilinan J."/>
            <person name="Riley R."/>
            <person name="LaButti K."/>
            <person name="Andreopoulos B."/>
            <person name="Lipzen A."/>
            <person name="Chen C."/>
            <person name="Yan M."/>
            <person name="Daum C."/>
            <person name="Ng V."/>
            <person name="Clum A."/>
            <person name="Steindorff A."/>
            <person name="Ohm R.A."/>
            <person name="Martin F."/>
            <person name="Silar P."/>
            <person name="Natvig D.O."/>
            <person name="Lalanne C."/>
            <person name="Gautier V."/>
            <person name="Ament-Velasquez S.L."/>
            <person name="Kruys A."/>
            <person name="Hutchinson M.I."/>
            <person name="Powell A.J."/>
            <person name="Barry K."/>
            <person name="Miller A.N."/>
            <person name="Grigoriev I.V."/>
            <person name="Debuchy R."/>
            <person name="Gladieux P."/>
            <person name="Hiltunen Thoren M."/>
            <person name="Johannesson H."/>
        </authorList>
    </citation>
    <scope>NUCLEOTIDE SEQUENCE</scope>
    <source>
        <strain evidence="1">PSN309</strain>
    </source>
</reference>
<dbReference type="Proteomes" id="UP001302126">
    <property type="component" value="Unassembled WGS sequence"/>
</dbReference>
<evidence type="ECO:0000313" key="2">
    <source>
        <dbReference type="Proteomes" id="UP001302126"/>
    </source>
</evidence>
<dbReference type="AlphaFoldDB" id="A0AAN6WND7"/>
<keyword evidence="2" id="KW-1185">Reference proteome</keyword>
<evidence type="ECO:0000313" key="1">
    <source>
        <dbReference type="EMBL" id="KAK4183462.1"/>
    </source>
</evidence>
<sequence length="620" mass="69991">QLAVDPRGWAPAWAANRTDLVESLPYFRQTQQGVYQHEKTLHGALIDGFGGEHTYFDDDIIITKLDGGGDKNIDAYSRHLGARIEAARNALRDKHPVGIILGSHATDLPILIVPAKPCRYAVLGEYIVTDVWQESQENQRGIVTMIRYQRRSFEEPPWWRLMTGTSVVTKTTDHGNQELGTEVSALRRRCTMCGGIAVTRYKEWVCDNPACESFSLTLQGNRLSSGAKFSSRYLRQRVTVPESDDQLELAPTRLPCPTPPSEMKQGSVCDRCGKCSARIAWHQWFCYGPWGCGHSMLLPVRIPHISELTQEKARPYNRANRQQFTTLRLNDEKYRRREFMDDFRNTYVEYRHRPPGGGVFTLLKARPIQTGHPPASVFDDVFSSLTWMANNGHMMIEDLNLVRYPTSHRVTGSRINRFETKYGPVEEPYADPPVTCIENAPVSVQTALGILTELLGEAQQDRGYKSRKGADAGSLTHLILSAYVGGKQMDRFKQVGYNTEGDTIATLCLGSPARVRWRHNARTWNHSEDGRVLVGNPLPGTRYYEAIRKLEELGLSPEAFERRKAKIIKTSSQALNNAPTYLSCELTHGDVMITQGLAMAQHFESQVEPHGQLHFRLTAY</sequence>
<reference evidence="1" key="2">
    <citation type="submission" date="2023-05" db="EMBL/GenBank/DDBJ databases">
        <authorList>
            <consortium name="Lawrence Berkeley National Laboratory"/>
            <person name="Steindorff A."/>
            <person name="Hensen N."/>
            <person name="Bonometti L."/>
            <person name="Westerberg I."/>
            <person name="Brannstrom I.O."/>
            <person name="Guillou S."/>
            <person name="Cros-Aarteil S."/>
            <person name="Calhoun S."/>
            <person name="Haridas S."/>
            <person name="Kuo A."/>
            <person name="Mondo S."/>
            <person name="Pangilinan J."/>
            <person name="Riley R."/>
            <person name="Labutti K."/>
            <person name="Andreopoulos B."/>
            <person name="Lipzen A."/>
            <person name="Chen C."/>
            <person name="Yanf M."/>
            <person name="Daum C."/>
            <person name="Ng V."/>
            <person name="Clum A."/>
            <person name="Ohm R."/>
            <person name="Martin F."/>
            <person name="Silar P."/>
            <person name="Natvig D."/>
            <person name="Lalanne C."/>
            <person name="Gautier V."/>
            <person name="Ament-Velasquez S.L."/>
            <person name="Kruys A."/>
            <person name="Hutchinson M.I."/>
            <person name="Powell A.J."/>
            <person name="Barry K."/>
            <person name="Miller A.N."/>
            <person name="Grigoriev I.V."/>
            <person name="Debuchy R."/>
            <person name="Gladieux P."/>
            <person name="Thoren M.H."/>
            <person name="Johannesson H."/>
        </authorList>
    </citation>
    <scope>NUCLEOTIDE SEQUENCE</scope>
    <source>
        <strain evidence="1">PSN309</strain>
    </source>
</reference>
<feature type="non-terminal residue" evidence="1">
    <location>
        <position position="1"/>
    </location>
</feature>
<gene>
    <name evidence="1" type="ORF">QBC35DRAFT_356154</name>
</gene>
<comment type="caution">
    <text evidence="1">The sequence shown here is derived from an EMBL/GenBank/DDBJ whole genome shotgun (WGS) entry which is preliminary data.</text>
</comment>
<dbReference type="EMBL" id="MU864546">
    <property type="protein sequence ID" value="KAK4183462.1"/>
    <property type="molecule type" value="Genomic_DNA"/>
</dbReference>